<dbReference type="EMBL" id="DXBG01000101">
    <property type="protein sequence ID" value="HIZ65091.1"/>
    <property type="molecule type" value="Genomic_DNA"/>
</dbReference>
<evidence type="ECO:0000256" key="1">
    <source>
        <dbReference type="ARBA" id="ARBA00000085"/>
    </source>
</evidence>
<dbReference type="NCBIfam" id="TIGR00229">
    <property type="entry name" value="sensory_box"/>
    <property type="match status" value="1"/>
</dbReference>
<evidence type="ECO:0000256" key="5">
    <source>
        <dbReference type="ARBA" id="ARBA00022679"/>
    </source>
</evidence>
<reference evidence="12" key="2">
    <citation type="submission" date="2021-04" db="EMBL/GenBank/DDBJ databases">
        <authorList>
            <person name="Gilroy R."/>
        </authorList>
    </citation>
    <scope>NUCLEOTIDE SEQUENCE</scope>
    <source>
        <strain evidence="12">1068</strain>
    </source>
</reference>
<dbReference type="SUPFAM" id="SSF55874">
    <property type="entry name" value="ATPase domain of HSP90 chaperone/DNA topoisomerase II/histidine kinase"/>
    <property type="match status" value="1"/>
</dbReference>
<dbReference type="GO" id="GO:0005886">
    <property type="term" value="C:plasma membrane"/>
    <property type="evidence" value="ECO:0007669"/>
    <property type="project" value="TreeGrafter"/>
</dbReference>
<dbReference type="PRINTS" id="PR00344">
    <property type="entry name" value="BCTRLSENSOR"/>
</dbReference>
<gene>
    <name evidence="12" type="ORF">H9809_04185</name>
</gene>
<protein>
    <recommendedName>
        <fullName evidence="3">histidine kinase</fullName>
        <ecNumber evidence="3">2.7.13.3</ecNumber>
    </recommendedName>
</protein>
<dbReference type="InterPro" id="IPR035965">
    <property type="entry name" value="PAS-like_dom_sf"/>
</dbReference>
<dbReference type="FunFam" id="3.30.565.10:FF:000006">
    <property type="entry name" value="Sensor histidine kinase WalK"/>
    <property type="match status" value="1"/>
</dbReference>
<feature type="transmembrane region" description="Helical" evidence="9">
    <location>
        <begin position="145"/>
        <end position="168"/>
    </location>
</feature>
<dbReference type="SMART" id="SM00091">
    <property type="entry name" value="PAS"/>
    <property type="match status" value="1"/>
</dbReference>
<dbReference type="InterPro" id="IPR036890">
    <property type="entry name" value="HATPase_C_sf"/>
</dbReference>
<dbReference type="PANTHER" id="PTHR45453:SF1">
    <property type="entry name" value="PHOSPHATE REGULON SENSOR PROTEIN PHOR"/>
    <property type="match status" value="1"/>
</dbReference>
<feature type="domain" description="PAS" evidence="11">
    <location>
        <begin position="220"/>
        <end position="261"/>
    </location>
</feature>
<comment type="catalytic activity">
    <reaction evidence="1">
        <text>ATP + protein L-histidine = ADP + protein N-phospho-L-histidine.</text>
        <dbReference type="EC" id="2.7.13.3"/>
    </reaction>
</comment>
<dbReference type="InterPro" id="IPR031967">
    <property type="entry name" value="PhoR_single_Cache-like_dom"/>
</dbReference>
<sequence>MTKRIFKSILLAAFVVLLASAGLTLGVLYNHFGNQLEKELRTEAEYLAIAVEKEGMKAFDSLPAEAQRITYVDTDGTVLFDNAAEADQMENHKEREEIEEAMEKGRGSAVRTSDTLSRKTLYFALRLEDGTVLRVSSEQYNVPGLIGGMVQPMLLILLLMLIISGFLASRLAKHIVNPLNSLDLDHPQENQTYDEIAPLLTKISRQQNSLQREIADAKRQQEEFSIITENMEEGFLVIDSHTEVLSYNSSALRLLGAEEKQARQSVLALNRSEAFQDTVERVLSGQHVISNQEFQGISCQVAANPVFQDGKVTGAVILILDVTEKMNGEKMRREFTANVSHELKTPLTSISGFAEIISDGFVRPEDTKKFAGRIFNEAQRLITLVNDVIKISQLDEGKLPYERESVDLYETVREILKRMEESANAEGIHLYLYGPHVKADTVRTILEEVLYNLCDNGIKYNKKGGSLTVTLSMEGDCPRIMVEDTGIGISEEDQKRIFERFYRVDKSHSKAIGGTGLGLSIVKHGSMFLGGDMKVESTLGEGSRFILTLPGQA</sequence>
<evidence type="ECO:0000256" key="7">
    <source>
        <dbReference type="ARBA" id="ARBA00023012"/>
    </source>
</evidence>
<feature type="domain" description="Histidine kinase" evidence="10">
    <location>
        <begin position="338"/>
        <end position="553"/>
    </location>
</feature>
<dbReference type="FunFam" id="1.10.287.130:FF:000001">
    <property type="entry name" value="Two-component sensor histidine kinase"/>
    <property type="match status" value="1"/>
</dbReference>
<evidence type="ECO:0000259" key="10">
    <source>
        <dbReference type="PROSITE" id="PS50109"/>
    </source>
</evidence>
<evidence type="ECO:0000256" key="4">
    <source>
        <dbReference type="ARBA" id="ARBA00022553"/>
    </source>
</evidence>
<dbReference type="SMART" id="SM00387">
    <property type="entry name" value="HATPase_c"/>
    <property type="match status" value="1"/>
</dbReference>
<dbReference type="InterPro" id="IPR000014">
    <property type="entry name" value="PAS"/>
</dbReference>
<keyword evidence="6" id="KW-0418">Kinase</keyword>
<dbReference type="PROSITE" id="PS50109">
    <property type="entry name" value="HIS_KIN"/>
    <property type="match status" value="1"/>
</dbReference>
<dbReference type="AlphaFoldDB" id="A0A9D2JRX5"/>
<dbReference type="GO" id="GO:0016036">
    <property type="term" value="P:cellular response to phosphate starvation"/>
    <property type="evidence" value="ECO:0007669"/>
    <property type="project" value="TreeGrafter"/>
</dbReference>
<evidence type="ECO:0000256" key="3">
    <source>
        <dbReference type="ARBA" id="ARBA00012438"/>
    </source>
</evidence>
<dbReference type="GO" id="GO:0004721">
    <property type="term" value="F:phosphoprotein phosphatase activity"/>
    <property type="evidence" value="ECO:0007669"/>
    <property type="project" value="TreeGrafter"/>
</dbReference>
<evidence type="ECO:0000256" key="8">
    <source>
        <dbReference type="ARBA" id="ARBA00023136"/>
    </source>
</evidence>
<dbReference type="InterPro" id="IPR013656">
    <property type="entry name" value="PAS_4"/>
</dbReference>
<dbReference type="Pfam" id="PF16736">
    <property type="entry name" value="sCache_like"/>
    <property type="match status" value="1"/>
</dbReference>
<dbReference type="InterPro" id="IPR003661">
    <property type="entry name" value="HisK_dim/P_dom"/>
</dbReference>
<dbReference type="GO" id="GO:0000155">
    <property type="term" value="F:phosphorelay sensor kinase activity"/>
    <property type="evidence" value="ECO:0007669"/>
    <property type="project" value="InterPro"/>
</dbReference>
<dbReference type="EC" id="2.7.13.3" evidence="3"/>
<keyword evidence="9" id="KW-0812">Transmembrane</keyword>
<dbReference type="InterPro" id="IPR005467">
    <property type="entry name" value="His_kinase_dom"/>
</dbReference>
<dbReference type="PANTHER" id="PTHR45453">
    <property type="entry name" value="PHOSPHATE REGULON SENSOR PROTEIN PHOR"/>
    <property type="match status" value="1"/>
</dbReference>
<dbReference type="CDD" id="cd00082">
    <property type="entry name" value="HisKA"/>
    <property type="match status" value="1"/>
</dbReference>
<dbReference type="InterPro" id="IPR004358">
    <property type="entry name" value="Sig_transdc_His_kin-like_C"/>
</dbReference>
<dbReference type="Gene3D" id="1.10.287.130">
    <property type="match status" value="1"/>
</dbReference>
<dbReference type="InterPro" id="IPR050351">
    <property type="entry name" value="BphY/WalK/GraS-like"/>
</dbReference>
<proteinExistence type="predicted"/>
<comment type="caution">
    <text evidence="12">The sequence shown here is derived from an EMBL/GenBank/DDBJ whole genome shotgun (WGS) entry which is preliminary data.</text>
</comment>
<keyword evidence="9" id="KW-1133">Transmembrane helix</keyword>
<dbReference type="SUPFAM" id="SSF47384">
    <property type="entry name" value="Homodimeric domain of signal transducing histidine kinase"/>
    <property type="match status" value="1"/>
</dbReference>
<keyword evidence="5" id="KW-0808">Transferase</keyword>
<dbReference type="InterPro" id="IPR003594">
    <property type="entry name" value="HATPase_dom"/>
</dbReference>
<evidence type="ECO:0000313" key="12">
    <source>
        <dbReference type="EMBL" id="HIZ65091.1"/>
    </source>
</evidence>
<organism evidence="12 13">
    <name type="scientific">Candidatus Blautia pullicola</name>
    <dbReference type="NCBI Taxonomy" id="2838498"/>
    <lineage>
        <taxon>Bacteria</taxon>
        <taxon>Bacillati</taxon>
        <taxon>Bacillota</taxon>
        <taxon>Clostridia</taxon>
        <taxon>Lachnospirales</taxon>
        <taxon>Lachnospiraceae</taxon>
        <taxon>Blautia</taxon>
    </lineage>
</organism>
<dbReference type="Gene3D" id="3.30.450.20">
    <property type="entry name" value="PAS domain"/>
    <property type="match status" value="1"/>
</dbReference>
<evidence type="ECO:0000256" key="9">
    <source>
        <dbReference type="SAM" id="Phobius"/>
    </source>
</evidence>
<dbReference type="CDD" id="cd00075">
    <property type="entry name" value="HATPase"/>
    <property type="match status" value="1"/>
</dbReference>
<name>A0A9D2JRX5_9FIRM</name>
<dbReference type="Gene3D" id="3.30.565.10">
    <property type="entry name" value="Histidine kinase-like ATPase, C-terminal domain"/>
    <property type="match status" value="1"/>
</dbReference>
<keyword evidence="8 9" id="KW-0472">Membrane</keyword>
<evidence type="ECO:0000259" key="11">
    <source>
        <dbReference type="PROSITE" id="PS50112"/>
    </source>
</evidence>
<keyword evidence="7" id="KW-0902">Two-component regulatory system</keyword>
<dbReference type="SMART" id="SM00388">
    <property type="entry name" value="HisKA"/>
    <property type="match status" value="1"/>
</dbReference>
<reference evidence="12" key="1">
    <citation type="journal article" date="2021" name="PeerJ">
        <title>Extensive microbial diversity within the chicken gut microbiome revealed by metagenomics and culture.</title>
        <authorList>
            <person name="Gilroy R."/>
            <person name="Ravi A."/>
            <person name="Getino M."/>
            <person name="Pursley I."/>
            <person name="Horton D.L."/>
            <person name="Alikhan N.F."/>
            <person name="Baker D."/>
            <person name="Gharbi K."/>
            <person name="Hall N."/>
            <person name="Watson M."/>
            <person name="Adriaenssens E.M."/>
            <person name="Foster-Nyarko E."/>
            <person name="Jarju S."/>
            <person name="Secka A."/>
            <person name="Antonio M."/>
            <person name="Oren A."/>
            <person name="Chaudhuri R.R."/>
            <person name="La Ragione R."/>
            <person name="Hildebrand F."/>
            <person name="Pallen M.J."/>
        </authorList>
    </citation>
    <scope>NUCLEOTIDE SEQUENCE</scope>
    <source>
        <strain evidence="12">1068</strain>
    </source>
</reference>
<keyword evidence="4" id="KW-0597">Phosphoprotein</keyword>
<evidence type="ECO:0000256" key="2">
    <source>
        <dbReference type="ARBA" id="ARBA00004370"/>
    </source>
</evidence>
<comment type="subcellular location">
    <subcellularLocation>
        <location evidence="2">Membrane</location>
    </subcellularLocation>
</comment>
<dbReference type="Pfam" id="PF02518">
    <property type="entry name" value="HATPase_c"/>
    <property type="match status" value="1"/>
</dbReference>
<dbReference type="Pfam" id="PF00512">
    <property type="entry name" value="HisKA"/>
    <property type="match status" value="1"/>
</dbReference>
<dbReference type="SUPFAM" id="SSF55785">
    <property type="entry name" value="PYP-like sensor domain (PAS domain)"/>
    <property type="match status" value="1"/>
</dbReference>
<evidence type="ECO:0000313" key="13">
    <source>
        <dbReference type="Proteomes" id="UP000824056"/>
    </source>
</evidence>
<dbReference type="PROSITE" id="PS50112">
    <property type="entry name" value="PAS"/>
    <property type="match status" value="1"/>
</dbReference>
<accession>A0A9D2JRX5</accession>
<dbReference type="Proteomes" id="UP000824056">
    <property type="component" value="Unassembled WGS sequence"/>
</dbReference>
<dbReference type="InterPro" id="IPR036097">
    <property type="entry name" value="HisK_dim/P_sf"/>
</dbReference>
<evidence type="ECO:0000256" key="6">
    <source>
        <dbReference type="ARBA" id="ARBA00022777"/>
    </source>
</evidence>
<dbReference type="Pfam" id="PF08448">
    <property type="entry name" value="PAS_4"/>
    <property type="match status" value="1"/>
</dbReference>